<organism evidence="1 2">
    <name type="scientific">Bifidobacterium lemurum</name>
    <dbReference type="NCBI Taxonomy" id="1603886"/>
    <lineage>
        <taxon>Bacteria</taxon>
        <taxon>Bacillati</taxon>
        <taxon>Actinomycetota</taxon>
        <taxon>Actinomycetes</taxon>
        <taxon>Bifidobacteriales</taxon>
        <taxon>Bifidobacteriaceae</taxon>
        <taxon>Bifidobacterium</taxon>
    </lineage>
</organism>
<dbReference type="RefSeq" id="WP_072724285.1">
    <property type="nucleotide sequence ID" value="NZ_BDIS01000007.1"/>
</dbReference>
<protein>
    <submittedName>
        <fullName evidence="1">Uncharacterized protein</fullName>
    </submittedName>
</protein>
<dbReference type="AlphaFoldDB" id="A0A261FR34"/>
<sequence length="98" mass="10676">MADDFETFIDRLVAVLEANGLAEPGRTVRFAALGAGEDEAALEAAAMCLIRNGIILPDDLMTEFGYEVEFWDDDALSELYDDMKAMARASEPPASNDL</sequence>
<proteinExistence type="predicted"/>
<gene>
    <name evidence="1" type="ORF">BLEM_1393</name>
</gene>
<comment type="caution">
    <text evidence="1">The sequence shown here is derived from an EMBL/GenBank/DDBJ whole genome shotgun (WGS) entry which is preliminary data.</text>
</comment>
<dbReference type="Proteomes" id="UP000216352">
    <property type="component" value="Unassembled WGS sequence"/>
</dbReference>
<keyword evidence="2" id="KW-1185">Reference proteome</keyword>
<dbReference type="EMBL" id="MWWX01000009">
    <property type="protein sequence ID" value="OZG61445.1"/>
    <property type="molecule type" value="Genomic_DNA"/>
</dbReference>
<name>A0A261FR34_9BIFI</name>
<evidence type="ECO:0000313" key="2">
    <source>
        <dbReference type="Proteomes" id="UP000216352"/>
    </source>
</evidence>
<evidence type="ECO:0000313" key="1">
    <source>
        <dbReference type="EMBL" id="OZG61445.1"/>
    </source>
</evidence>
<reference evidence="1 2" key="1">
    <citation type="journal article" date="2017" name="BMC Genomics">
        <title>Comparative genomic and phylogenomic analyses of the Bifidobacteriaceae family.</title>
        <authorList>
            <person name="Lugli G.A."/>
            <person name="Milani C."/>
            <person name="Turroni F."/>
            <person name="Duranti S."/>
            <person name="Mancabelli L."/>
            <person name="Mangifesta M."/>
            <person name="Ferrario C."/>
            <person name="Modesto M."/>
            <person name="Mattarelli P."/>
            <person name="Jiri K."/>
            <person name="van Sinderen D."/>
            <person name="Ventura M."/>
        </authorList>
    </citation>
    <scope>NUCLEOTIDE SEQUENCE [LARGE SCALE GENOMIC DNA]</scope>
    <source>
        <strain evidence="1 2">DSM 28807</strain>
    </source>
</reference>
<accession>A0A261FR34</accession>